<dbReference type="InterPro" id="IPR017884">
    <property type="entry name" value="SANT_dom"/>
</dbReference>
<feature type="domain" description="SANT" evidence="3">
    <location>
        <begin position="18"/>
        <end position="61"/>
    </location>
</feature>
<evidence type="ECO:0000313" key="5">
    <source>
        <dbReference type="EMBL" id="KAK6948857.1"/>
    </source>
</evidence>
<dbReference type="InterPro" id="IPR017930">
    <property type="entry name" value="Myb_dom"/>
</dbReference>
<feature type="compositionally biased region" description="Basic and acidic residues" evidence="1">
    <location>
        <begin position="216"/>
        <end position="230"/>
    </location>
</feature>
<dbReference type="InterPro" id="IPR009057">
    <property type="entry name" value="Homeodomain-like_sf"/>
</dbReference>
<evidence type="ECO:0000259" key="3">
    <source>
        <dbReference type="PROSITE" id="PS51293"/>
    </source>
</evidence>
<evidence type="ECO:0008006" key="7">
    <source>
        <dbReference type="Google" id="ProtNLM"/>
    </source>
</evidence>
<feature type="region of interest" description="Disordered" evidence="1">
    <location>
        <begin position="95"/>
        <end position="230"/>
    </location>
</feature>
<sequence length="230" mass="25377">MSATTPRDSSSGPTHGPQRSSRWSEIEDNILKQAVAQYGVNHWEDVAKMIWTGKSAEECRAGWAELVPVLYEGLARRESALEQRRTRSITVSAVAPGTSISRQGGKNSQPLSLPAQERQELEEALPLTRAKGNAKFSTEPSSPVPLTPTEDSQSPPLASASARNRRNTEPARPFRTKSVSCGRGEGEREWFAPHPLMPGRPRNTPTSSRDNSTFRNRNDTARRDSKTEKS</sequence>
<feature type="domain" description="Myb-like" evidence="2">
    <location>
        <begin position="15"/>
        <end position="67"/>
    </location>
</feature>
<protein>
    <recommendedName>
        <fullName evidence="7">Myb-like domain-containing protein</fullName>
    </recommendedName>
</protein>
<feature type="compositionally biased region" description="Polar residues" evidence="1">
    <location>
        <begin position="203"/>
        <end position="215"/>
    </location>
</feature>
<comment type="caution">
    <text evidence="5">The sequence shown here is derived from an EMBL/GenBank/DDBJ whole genome shotgun (WGS) entry which is preliminary data.</text>
</comment>
<dbReference type="PROSITE" id="PS51294">
    <property type="entry name" value="HTH_MYB"/>
    <property type="match status" value="1"/>
</dbReference>
<dbReference type="PROSITE" id="PS51293">
    <property type="entry name" value="SANT"/>
    <property type="match status" value="1"/>
</dbReference>
<evidence type="ECO:0000256" key="1">
    <source>
        <dbReference type="SAM" id="MobiDB-lite"/>
    </source>
</evidence>
<dbReference type="PROSITE" id="PS50090">
    <property type="entry name" value="MYB_LIKE"/>
    <property type="match status" value="1"/>
</dbReference>
<evidence type="ECO:0000259" key="4">
    <source>
        <dbReference type="PROSITE" id="PS51294"/>
    </source>
</evidence>
<gene>
    <name evidence="5" type="ORF">Daesc_008928</name>
</gene>
<name>A0AAX6M8Z5_9PEZI</name>
<dbReference type="Pfam" id="PF00249">
    <property type="entry name" value="Myb_DNA-binding"/>
    <property type="match status" value="1"/>
</dbReference>
<keyword evidence="6" id="KW-1185">Reference proteome</keyword>
<dbReference type="InterPro" id="IPR001005">
    <property type="entry name" value="SANT/Myb"/>
</dbReference>
<feature type="domain" description="HTH myb-type" evidence="4">
    <location>
        <begin position="19"/>
        <end position="71"/>
    </location>
</feature>
<dbReference type="SMART" id="SM00717">
    <property type="entry name" value="SANT"/>
    <property type="match status" value="1"/>
</dbReference>
<reference evidence="5 6" key="1">
    <citation type="journal article" date="2024" name="Front Chem Biol">
        <title>Unveiling the potential of Daldinia eschscholtzii MFLUCC 19-0629 through bioactivity and bioinformatics studies for enhanced sustainable agriculture production.</title>
        <authorList>
            <person name="Brooks S."/>
            <person name="Weaver J.A."/>
            <person name="Klomchit A."/>
            <person name="Alharthi S.A."/>
            <person name="Onlamun T."/>
            <person name="Nurani R."/>
            <person name="Vong T.K."/>
            <person name="Alberti F."/>
            <person name="Greco C."/>
        </authorList>
    </citation>
    <scope>NUCLEOTIDE SEQUENCE [LARGE SCALE GENOMIC DNA]</scope>
    <source>
        <strain evidence="5">MFLUCC 19-0629</strain>
    </source>
</reference>
<dbReference type="SUPFAM" id="SSF46689">
    <property type="entry name" value="Homeodomain-like"/>
    <property type="match status" value="1"/>
</dbReference>
<feature type="compositionally biased region" description="Polar residues" evidence="1">
    <location>
        <begin position="1"/>
        <end position="23"/>
    </location>
</feature>
<evidence type="ECO:0000313" key="6">
    <source>
        <dbReference type="Proteomes" id="UP001369815"/>
    </source>
</evidence>
<dbReference type="Proteomes" id="UP001369815">
    <property type="component" value="Unassembled WGS sequence"/>
</dbReference>
<dbReference type="Gene3D" id="1.10.10.60">
    <property type="entry name" value="Homeodomain-like"/>
    <property type="match status" value="1"/>
</dbReference>
<organism evidence="5 6">
    <name type="scientific">Daldinia eschscholtzii</name>
    <dbReference type="NCBI Taxonomy" id="292717"/>
    <lineage>
        <taxon>Eukaryota</taxon>
        <taxon>Fungi</taxon>
        <taxon>Dikarya</taxon>
        <taxon>Ascomycota</taxon>
        <taxon>Pezizomycotina</taxon>
        <taxon>Sordariomycetes</taxon>
        <taxon>Xylariomycetidae</taxon>
        <taxon>Xylariales</taxon>
        <taxon>Hypoxylaceae</taxon>
        <taxon>Daldinia</taxon>
    </lineage>
</organism>
<evidence type="ECO:0000259" key="2">
    <source>
        <dbReference type="PROSITE" id="PS50090"/>
    </source>
</evidence>
<accession>A0AAX6M8Z5</accession>
<dbReference type="AlphaFoldDB" id="A0AAX6M8Z5"/>
<feature type="region of interest" description="Disordered" evidence="1">
    <location>
        <begin position="1"/>
        <end position="26"/>
    </location>
</feature>
<proteinExistence type="predicted"/>
<dbReference type="EMBL" id="JBANMG010000009">
    <property type="protein sequence ID" value="KAK6948857.1"/>
    <property type="molecule type" value="Genomic_DNA"/>
</dbReference>
<feature type="compositionally biased region" description="Polar residues" evidence="1">
    <location>
        <begin position="98"/>
        <end position="111"/>
    </location>
</feature>
<dbReference type="CDD" id="cd00167">
    <property type="entry name" value="SANT"/>
    <property type="match status" value="1"/>
</dbReference>